<reference evidence="1" key="1">
    <citation type="submission" date="2021-02" db="EMBL/GenBank/DDBJ databases">
        <authorList>
            <person name="Nowell W R."/>
        </authorList>
    </citation>
    <scope>NUCLEOTIDE SEQUENCE</scope>
</reference>
<evidence type="ECO:0000313" key="1">
    <source>
        <dbReference type="EMBL" id="CAF4351543.1"/>
    </source>
</evidence>
<feature type="non-terminal residue" evidence="1">
    <location>
        <position position="1"/>
    </location>
</feature>
<dbReference type="Proteomes" id="UP000663881">
    <property type="component" value="Unassembled WGS sequence"/>
</dbReference>
<comment type="caution">
    <text evidence="1">The sequence shown here is derived from an EMBL/GenBank/DDBJ whole genome shotgun (WGS) entry which is preliminary data.</text>
</comment>
<sequence>MQLQEPPFPKSSSQTYMLNAVDPSTTPQRLDYIQQLCPTEHVIPRCRDPIMSLQA</sequence>
<dbReference type="EMBL" id="CAJOAY010021806">
    <property type="protein sequence ID" value="CAF4351543.1"/>
    <property type="molecule type" value="Genomic_DNA"/>
</dbReference>
<evidence type="ECO:0000313" key="2">
    <source>
        <dbReference type="Proteomes" id="UP000663881"/>
    </source>
</evidence>
<feature type="non-terminal residue" evidence="1">
    <location>
        <position position="55"/>
    </location>
</feature>
<gene>
    <name evidence="1" type="ORF">OKA104_LOCUS48831</name>
</gene>
<dbReference type="AlphaFoldDB" id="A0A820L0S6"/>
<organism evidence="1 2">
    <name type="scientific">Adineta steineri</name>
    <dbReference type="NCBI Taxonomy" id="433720"/>
    <lineage>
        <taxon>Eukaryota</taxon>
        <taxon>Metazoa</taxon>
        <taxon>Spiralia</taxon>
        <taxon>Gnathifera</taxon>
        <taxon>Rotifera</taxon>
        <taxon>Eurotatoria</taxon>
        <taxon>Bdelloidea</taxon>
        <taxon>Adinetida</taxon>
        <taxon>Adinetidae</taxon>
        <taxon>Adineta</taxon>
    </lineage>
</organism>
<accession>A0A820L0S6</accession>
<proteinExistence type="predicted"/>
<name>A0A820L0S6_9BILA</name>
<protein>
    <submittedName>
        <fullName evidence="1">Uncharacterized protein</fullName>
    </submittedName>
</protein>